<organism evidence="5 6">
    <name type="scientific">Alteromonas sediminis</name>
    <dbReference type="NCBI Taxonomy" id="2259342"/>
    <lineage>
        <taxon>Bacteria</taxon>
        <taxon>Pseudomonadati</taxon>
        <taxon>Pseudomonadota</taxon>
        <taxon>Gammaproteobacteria</taxon>
        <taxon>Alteromonadales</taxon>
        <taxon>Alteromonadaceae</taxon>
        <taxon>Alteromonas/Salinimonas group</taxon>
        <taxon>Alteromonas</taxon>
    </lineage>
</organism>
<keyword evidence="6" id="KW-1185">Reference proteome</keyword>
<evidence type="ECO:0000256" key="1">
    <source>
        <dbReference type="ARBA" id="ARBA00023015"/>
    </source>
</evidence>
<dbReference type="AlphaFoldDB" id="A0A3N5Y777"/>
<reference evidence="5 6" key="1">
    <citation type="submission" date="2018-11" db="EMBL/GenBank/DDBJ databases">
        <authorList>
            <person name="Ye M.-Q."/>
            <person name="Du Z.-J."/>
        </authorList>
    </citation>
    <scope>NUCLEOTIDE SEQUENCE [LARGE SCALE GENOMIC DNA]</scope>
    <source>
        <strain evidence="5 6">U0105</strain>
    </source>
</reference>
<keyword evidence="2" id="KW-0238">DNA-binding</keyword>
<dbReference type="Gene3D" id="1.10.10.60">
    <property type="entry name" value="Homeodomain-like"/>
    <property type="match status" value="1"/>
</dbReference>
<name>A0A3N5Y777_9ALTE</name>
<comment type="caution">
    <text evidence="5">The sequence shown here is derived from an EMBL/GenBank/DDBJ whole genome shotgun (WGS) entry which is preliminary data.</text>
</comment>
<evidence type="ECO:0000256" key="3">
    <source>
        <dbReference type="ARBA" id="ARBA00023163"/>
    </source>
</evidence>
<dbReference type="SUPFAM" id="SSF46689">
    <property type="entry name" value="Homeodomain-like"/>
    <property type="match status" value="2"/>
</dbReference>
<accession>A0A3N5Y777</accession>
<sequence>MDNIANILRRISIKAEVFFSGKLCGIQTFDSKDKGHLHLLRAGTLTILMNNGQKIVATGPSLIFIPSPHEHRILSDQSSTAQLVCATVNIDTVHRSLLLDALPSIFCLSLDELRDFGRTAEWLFEEAFGHSIARQVIIDKLSEIFLLQLLRYSLERNIVKSGTLAALTHPMLAKVISAMHEHPEVNWTVESLADMAAMSRSKFAATFKSVIGLTPNDYLTDIRISLAQDMLLEDKPVNLVANQVGYEHGSALARIFRKKLGLSPREWLKSLQKEDFKTPFQSLADSTIEH</sequence>
<dbReference type="InterPro" id="IPR032783">
    <property type="entry name" value="AraC_lig"/>
</dbReference>
<dbReference type="PROSITE" id="PS01124">
    <property type="entry name" value="HTH_ARAC_FAMILY_2"/>
    <property type="match status" value="1"/>
</dbReference>
<dbReference type="SMART" id="SM00342">
    <property type="entry name" value="HTH_ARAC"/>
    <property type="match status" value="1"/>
</dbReference>
<dbReference type="GO" id="GO:0003700">
    <property type="term" value="F:DNA-binding transcription factor activity"/>
    <property type="evidence" value="ECO:0007669"/>
    <property type="project" value="InterPro"/>
</dbReference>
<dbReference type="InterPro" id="IPR009057">
    <property type="entry name" value="Homeodomain-like_sf"/>
</dbReference>
<proteinExistence type="predicted"/>
<protein>
    <submittedName>
        <fullName evidence="5">Helix-turn-helix domain-containing protein</fullName>
    </submittedName>
</protein>
<feature type="domain" description="HTH araC/xylS-type" evidence="4">
    <location>
        <begin position="173"/>
        <end position="270"/>
    </location>
</feature>
<dbReference type="Pfam" id="PF12833">
    <property type="entry name" value="HTH_18"/>
    <property type="match status" value="1"/>
</dbReference>
<keyword evidence="3" id="KW-0804">Transcription</keyword>
<evidence type="ECO:0000259" key="4">
    <source>
        <dbReference type="PROSITE" id="PS01124"/>
    </source>
</evidence>
<dbReference type="PANTHER" id="PTHR46796:SF13">
    <property type="entry name" value="HTH-TYPE TRANSCRIPTIONAL ACTIVATOR RHAS"/>
    <property type="match status" value="1"/>
</dbReference>
<dbReference type="InterPro" id="IPR018060">
    <property type="entry name" value="HTH_AraC"/>
</dbReference>
<dbReference type="EMBL" id="RPOK01000003">
    <property type="protein sequence ID" value="RPJ66549.1"/>
    <property type="molecule type" value="Genomic_DNA"/>
</dbReference>
<dbReference type="InterPro" id="IPR050204">
    <property type="entry name" value="AraC_XylS_family_regulators"/>
</dbReference>
<dbReference type="RefSeq" id="WP_124027907.1">
    <property type="nucleotide sequence ID" value="NZ_JBHRSN010000006.1"/>
</dbReference>
<evidence type="ECO:0000256" key="2">
    <source>
        <dbReference type="ARBA" id="ARBA00023125"/>
    </source>
</evidence>
<dbReference type="GO" id="GO:0043565">
    <property type="term" value="F:sequence-specific DNA binding"/>
    <property type="evidence" value="ECO:0007669"/>
    <property type="project" value="InterPro"/>
</dbReference>
<keyword evidence="1" id="KW-0805">Transcription regulation</keyword>
<dbReference type="OrthoDB" id="9783876at2"/>
<evidence type="ECO:0000313" key="5">
    <source>
        <dbReference type="EMBL" id="RPJ66549.1"/>
    </source>
</evidence>
<gene>
    <name evidence="5" type="ORF">DRW07_10715</name>
</gene>
<evidence type="ECO:0000313" key="6">
    <source>
        <dbReference type="Proteomes" id="UP000275281"/>
    </source>
</evidence>
<dbReference type="PANTHER" id="PTHR46796">
    <property type="entry name" value="HTH-TYPE TRANSCRIPTIONAL ACTIVATOR RHAS-RELATED"/>
    <property type="match status" value="1"/>
</dbReference>
<dbReference type="Proteomes" id="UP000275281">
    <property type="component" value="Unassembled WGS sequence"/>
</dbReference>
<dbReference type="Pfam" id="PF12852">
    <property type="entry name" value="Cupin_6"/>
    <property type="match status" value="1"/>
</dbReference>